<dbReference type="PANTHER" id="PTHR43788">
    <property type="entry name" value="DNA2/NAM7 HELICASE FAMILY MEMBER"/>
    <property type="match status" value="1"/>
</dbReference>
<dbReference type="InterPro" id="IPR050534">
    <property type="entry name" value="Coronavir_polyprotein_1ab"/>
</dbReference>
<dbReference type="CDD" id="cd18808">
    <property type="entry name" value="SF1_C_Upf1"/>
    <property type="match status" value="1"/>
</dbReference>
<evidence type="ECO:0000256" key="3">
    <source>
        <dbReference type="ARBA" id="ARBA00022801"/>
    </source>
</evidence>
<dbReference type="InterPro" id="IPR001736">
    <property type="entry name" value="PLipase_D/transphosphatidylase"/>
</dbReference>
<name>A0ABM7LGS3_9PSED</name>
<evidence type="ECO:0000256" key="2">
    <source>
        <dbReference type="ARBA" id="ARBA00022741"/>
    </source>
</evidence>
<keyword evidence="8" id="KW-1185">Reference proteome</keyword>
<dbReference type="InterPro" id="IPR041679">
    <property type="entry name" value="DNA2/NAM7-like_C"/>
</dbReference>
<dbReference type="PROSITE" id="PS50035">
    <property type="entry name" value="PLD"/>
    <property type="match status" value="1"/>
</dbReference>
<reference evidence="7" key="1">
    <citation type="submission" date="2020-05" db="EMBL/GenBank/DDBJ databases">
        <title>Complete genome sequence of Pseudomonas sp. Sm006.</title>
        <authorList>
            <person name="Takeuchi K."/>
            <person name="Someya N."/>
        </authorList>
    </citation>
    <scope>NUCLEOTIDE SEQUENCE</scope>
    <source>
        <strain evidence="7">Sm006</strain>
    </source>
</reference>
<evidence type="ECO:0000256" key="5">
    <source>
        <dbReference type="ARBA" id="ARBA00022840"/>
    </source>
</evidence>
<dbReference type="SUPFAM" id="SSF52540">
    <property type="entry name" value="P-loop containing nucleoside triphosphate hydrolases"/>
    <property type="match status" value="1"/>
</dbReference>
<dbReference type="Pfam" id="PF13091">
    <property type="entry name" value="PLDc_2"/>
    <property type="match status" value="1"/>
</dbReference>
<gene>
    <name evidence="7" type="ORF">PSm6_52240</name>
</gene>
<dbReference type="Pfam" id="PF13087">
    <property type="entry name" value="AAA_12"/>
    <property type="match status" value="1"/>
</dbReference>
<evidence type="ECO:0000259" key="6">
    <source>
        <dbReference type="PROSITE" id="PS50035"/>
    </source>
</evidence>
<organism evidence="7 8">
    <name type="scientific">Pseudomonas solani</name>
    <dbReference type="NCBI Taxonomy" id="2731552"/>
    <lineage>
        <taxon>Bacteria</taxon>
        <taxon>Pseudomonadati</taxon>
        <taxon>Pseudomonadota</taxon>
        <taxon>Gammaproteobacteria</taxon>
        <taxon>Pseudomonadales</taxon>
        <taxon>Pseudomonadaceae</taxon>
        <taxon>Pseudomonas</taxon>
    </lineage>
</organism>
<feature type="domain" description="PLD phosphodiesterase" evidence="6">
    <location>
        <begin position="1095"/>
        <end position="1117"/>
    </location>
</feature>
<dbReference type="InterPro" id="IPR027417">
    <property type="entry name" value="P-loop_NTPase"/>
</dbReference>
<dbReference type="GO" id="GO:0004386">
    <property type="term" value="F:helicase activity"/>
    <property type="evidence" value="ECO:0007669"/>
    <property type="project" value="UniProtKB-KW"/>
</dbReference>
<comment type="similarity">
    <text evidence="1">Belongs to the DNA2/NAM7 helicase family.</text>
</comment>
<accession>A0ABM7LGS3</accession>
<keyword evidence="2" id="KW-0547">Nucleotide-binding</keyword>
<keyword evidence="5" id="KW-0067">ATP-binding</keyword>
<dbReference type="SUPFAM" id="SSF56024">
    <property type="entry name" value="Phospholipase D/nuclease"/>
    <property type="match status" value="1"/>
</dbReference>
<protein>
    <submittedName>
        <fullName evidence="7">DNA helicase</fullName>
    </submittedName>
</protein>
<sequence length="1162" mass="129616">MQRTVSVLDYIAASLADAQNLMPDLSGLCRELSLDDILQGRLSELAARKMHAARKSKESRDTRVEEEKWPVRVTLFPLVYGRRAEHAELDKKLPEQIAPIFFNALLSPDGSLALDEKDCLPSIPRNLLEPTFLPVSIGALDDLDKARSQLPQQPDNWHALLKVTHDLLQQVSGYDWGTLEIEQYELQENAGIALADGNRGATQHIQALVGELRKDSGAQAKTPLLASLMEAAVQRPLLELEAQLDLGTEHLGQMESRYGLSDSQRESLAHFFALPDAVTAVDGPPGTGKTTLLLSVIASLWVRRALEKSEPPLIVASSTNNQAVVNILEAFAKVKEPAGELAGRWLDDVKSYGLYLPAKSRENNTFSFPVHMLKGMAKDSSYEAKSFETVEGLESARRSFLSKAQQALGELAAPTLESVAAALHARLKQRCDMITVVMRKLITLTRLCKGLPPTTERILALEQSTRALLESSQTNLERLIEQKKHWHAINLAWQQHCHDESWWIGLLSRLGITTSRRRRDELFRATVMQSHDWIAQHLLEMDLRQTCGGWLTERIKAIAHRQVQAQAEHDLHRKTMETLRELLSFLSDFCGKSKRLSLEGVQSALDVGPRFEAFKLATHYWEARYLMEVDALLKKYRKVEDSKSADRLELQYRRLAKLYPCSVATLHSLPSRYTGWSGVVQPMFGRMDLLIVDEAGQVPPEIGMPAFALAKRALVVGDVNQISPVHGLPASIDRSNAHRYGLLQAGWEGFRKTGMAASSGNVMQIAQQATPFAKHPQRGSGMFLCEHRRCWPEIIAISNALVYQNLLQPCRDDDGSRLFSPTLGYVHLAARDERVGKSRRNLVEAQAIARWLRRRRSEIEAAFASEGKQFGELVAVITPFAAQSHAVRRALDEHLGSGHGITVGTVHSLQGAERRLVIFSPTYGVGTAPGSTMFDKDYGSLLNVAVSRAQDAFLVFGNMHLFQPGHSNPASVMGRFLLENEKHELKDVDVELLTPSMGLAPTVLIRDLEGHRKTLRSAFEGARRRLIIVSPYLSRSALKADAIEEQIRHACQRGVNVVVISNSRLAGSRKDFGECIDDLEAAGAKYCDSQGQCVHSKLLLVDEQWLTVGSFNWLSSVRVASDYRYHESSMRYDGEEAFVMIQRSLTDLRELIRPHSRGTTVH</sequence>
<dbReference type="InterPro" id="IPR041677">
    <property type="entry name" value="DNA2/NAM7_AAA_11"/>
</dbReference>
<dbReference type="InterPro" id="IPR047187">
    <property type="entry name" value="SF1_C_Upf1"/>
</dbReference>
<evidence type="ECO:0000313" key="7">
    <source>
        <dbReference type="EMBL" id="BCD88817.1"/>
    </source>
</evidence>
<dbReference type="Gene3D" id="3.40.50.300">
    <property type="entry name" value="P-loop containing nucleotide triphosphate hydrolases"/>
    <property type="match status" value="2"/>
</dbReference>
<dbReference type="EMBL" id="AP023081">
    <property type="protein sequence ID" value="BCD88817.1"/>
    <property type="molecule type" value="Genomic_DNA"/>
</dbReference>
<dbReference type="InterPro" id="IPR025202">
    <property type="entry name" value="PLD-like_dom"/>
</dbReference>
<dbReference type="Gene3D" id="3.30.870.10">
    <property type="entry name" value="Endonuclease Chain A"/>
    <property type="match status" value="1"/>
</dbReference>
<proteinExistence type="inferred from homology"/>
<dbReference type="Proteomes" id="UP001064896">
    <property type="component" value="Chromosome"/>
</dbReference>
<keyword evidence="4 7" id="KW-0347">Helicase</keyword>
<evidence type="ECO:0000313" key="8">
    <source>
        <dbReference type="Proteomes" id="UP001064896"/>
    </source>
</evidence>
<dbReference type="Pfam" id="PF13086">
    <property type="entry name" value="AAA_11"/>
    <property type="match status" value="1"/>
</dbReference>
<dbReference type="PANTHER" id="PTHR43788:SF8">
    <property type="entry name" value="DNA-BINDING PROTEIN SMUBP-2"/>
    <property type="match status" value="1"/>
</dbReference>
<evidence type="ECO:0000256" key="4">
    <source>
        <dbReference type="ARBA" id="ARBA00022806"/>
    </source>
</evidence>
<evidence type="ECO:0000256" key="1">
    <source>
        <dbReference type="ARBA" id="ARBA00007913"/>
    </source>
</evidence>
<keyword evidence="3" id="KW-0378">Hydrolase</keyword>